<comment type="caution">
    <text evidence="1">The sequence shown here is derived from an EMBL/GenBank/DDBJ whole genome shotgun (WGS) entry which is preliminary data.</text>
</comment>
<dbReference type="EMBL" id="JBHUDY010000002">
    <property type="protein sequence ID" value="MFD1613099.1"/>
    <property type="molecule type" value="Genomic_DNA"/>
</dbReference>
<proteinExistence type="predicted"/>
<dbReference type="Proteomes" id="UP001597115">
    <property type="component" value="Unassembled WGS sequence"/>
</dbReference>
<gene>
    <name evidence="1" type="ORF">ACFSCW_14935</name>
</gene>
<evidence type="ECO:0000313" key="1">
    <source>
        <dbReference type="EMBL" id="MFD1613099.1"/>
    </source>
</evidence>
<reference evidence="2" key="1">
    <citation type="journal article" date="2019" name="Int. J. Syst. Evol. Microbiol.">
        <title>The Global Catalogue of Microorganisms (GCM) 10K type strain sequencing project: providing services to taxonomists for standard genome sequencing and annotation.</title>
        <authorList>
            <consortium name="The Broad Institute Genomics Platform"/>
            <consortium name="The Broad Institute Genome Sequencing Center for Infectious Disease"/>
            <person name="Wu L."/>
            <person name="Ma J."/>
        </authorList>
    </citation>
    <scope>NUCLEOTIDE SEQUENCE [LARGE SCALE GENOMIC DNA]</scope>
    <source>
        <strain evidence="2">CGMCC 1.16275</strain>
    </source>
</reference>
<organism evidence="1 2">
    <name type="scientific">Sphingomonas tabacisoli</name>
    <dbReference type="NCBI Taxonomy" id="2249466"/>
    <lineage>
        <taxon>Bacteria</taxon>
        <taxon>Pseudomonadati</taxon>
        <taxon>Pseudomonadota</taxon>
        <taxon>Alphaproteobacteria</taxon>
        <taxon>Sphingomonadales</taxon>
        <taxon>Sphingomonadaceae</taxon>
        <taxon>Sphingomonas</taxon>
    </lineage>
</organism>
<protein>
    <submittedName>
        <fullName evidence="1">Uncharacterized protein</fullName>
    </submittedName>
</protein>
<sequence length="207" mass="21640">MITRRLRPIGWVAGVAGAALSFYLVSLQVAAERTALEGVERKIVQTQNDIRTLETEFSARASLHQLESYNHDVLALAAPKVGQYVPGGVQLASYAPAEGGDIGKPAASTALASAEVSPAPANRPTFKPAVVQDTHSGDAPVIPAAKRTAPLIQTVAMIEPVDTPAAKPVAKPKAAKTPIVEKVALLDDSALGDIARKAAREAKVKKQ</sequence>
<name>A0ABW4I8H1_9SPHN</name>
<keyword evidence="2" id="KW-1185">Reference proteome</keyword>
<dbReference type="RefSeq" id="WP_380890847.1">
    <property type="nucleotide sequence ID" value="NZ_JBHUDY010000002.1"/>
</dbReference>
<accession>A0ABW4I8H1</accession>
<evidence type="ECO:0000313" key="2">
    <source>
        <dbReference type="Proteomes" id="UP001597115"/>
    </source>
</evidence>